<sequence>MGGISIYEVYDDIMEKLKERGCIEITQTENGKLIDDFIIEEEVSKKFFTFLVENNLNRYLFGLILRTKSMNIDNIPFFYKYLNKDTLKNKIKESCIKKIECFNCNHLLFREHIDDIGFDEEDITCPKCGAIIEFNFDTLKDDFDINRNDLIKFLEKLENIGVFKKDLKFYCNKCKNTQEYSENKDLICKCGHQREIKYYYSSNYEFLNNEGHWFEWYVYTICEDIYESVEHNIHIRHEKDGKKVENELDVVCFENETLIAFECKDYLSKIKTDDLSSIPQFSHLIDDIYVVSSTTKIKNNERDIINELSNKEIKYIEGTILEQKFFSPKNVISLINEKEYIKATNIYTKLSKENKKSLVDTIFSEIKNNENIDFFNSLILIIEREKHINSIFKNTRPKLDSVIQFAIDNLKNNKNVGVSYIFFGNLFRYYSKECIIKEERLNILINCGTNHLNPRSFSNYNNRRPFFRLITNLFKEEFNTDLLTYETSKKFLLKLIPMLDVYYSTNSRADVLNIFKKLWNCVDENIENNLISKTFSVYNKSNLGTKNVINNFLTDSEISFSEENKEKIEDFFN</sequence>
<protein>
    <recommendedName>
        <fullName evidence="1">Card1 endonuclease domain-containing protein</fullName>
    </recommendedName>
</protein>
<dbReference type="EMBL" id="JXMW01000001">
    <property type="protein sequence ID" value="OQD59818.1"/>
    <property type="molecule type" value="Genomic_DNA"/>
</dbReference>
<dbReference type="Proteomes" id="UP000191661">
    <property type="component" value="Unassembled WGS sequence"/>
</dbReference>
<dbReference type="InterPro" id="IPR011856">
    <property type="entry name" value="tRNA_endonuc-like_dom_sf"/>
</dbReference>
<dbReference type="Gene3D" id="3.40.1350.10">
    <property type="match status" value="1"/>
</dbReference>
<keyword evidence="3" id="KW-1185">Reference proteome</keyword>
<dbReference type="AlphaFoldDB" id="A0A1V6N524"/>
<organism evidence="2 3">
    <name type="scientific">Methanobrevibacter arboriphilus JCM 13429 = DSM 1125</name>
    <dbReference type="NCBI Taxonomy" id="1300164"/>
    <lineage>
        <taxon>Archaea</taxon>
        <taxon>Methanobacteriati</taxon>
        <taxon>Methanobacteriota</taxon>
        <taxon>Methanomada group</taxon>
        <taxon>Methanobacteria</taxon>
        <taxon>Methanobacteriales</taxon>
        <taxon>Methanobacteriaceae</taxon>
        <taxon>Methanobrevibacter</taxon>
    </lineage>
</organism>
<gene>
    <name evidence="2" type="ORF">MBBAR_1c02250</name>
</gene>
<comment type="caution">
    <text evidence="2">The sequence shown here is derived from an EMBL/GenBank/DDBJ whole genome shotgun (WGS) entry which is preliminary data.</text>
</comment>
<dbReference type="Pfam" id="PF09002">
    <property type="entry name" value="Card1_endonuc"/>
    <property type="match status" value="1"/>
</dbReference>
<name>A0A1V6N524_METAZ</name>
<evidence type="ECO:0000259" key="1">
    <source>
        <dbReference type="Pfam" id="PF09002"/>
    </source>
</evidence>
<evidence type="ECO:0000313" key="2">
    <source>
        <dbReference type="EMBL" id="OQD59818.1"/>
    </source>
</evidence>
<evidence type="ECO:0000313" key="3">
    <source>
        <dbReference type="Proteomes" id="UP000191661"/>
    </source>
</evidence>
<dbReference type="InterPro" id="IPR011335">
    <property type="entry name" value="Restrct_endonuc-II-like"/>
</dbReference>
<feature type="domain" description="Card1 endonuclease" evidence="1">
    <location>
        <begin position="210"/>
        <end position="272"/>
    </location>
</feature>
<dbReference type="GO" id="GO:0003676">
    <property type="term" value="F:nucleic acid binding"/>
    <property type="evidence" value="ECO:0007669"/>
    <property type="project" value="InterPro"/>
</dbReference>
<dbReference type="SUPFAM" id="SSF52980">
    <property type="entry name" value="Restriction endonuclease-like"/>
    <property type="match status" value="1"/>
</dbReference>
<reference evidence="2 3" key="1">
    <citation type="submission" date="2014-12" db="EMBL/GenBank/DDBJ databases">
        <title>Genome sequence of Methanobrevibacter arboriphilicus DH1, DSM1125.</title>
        <authorList>
            <person name="Poehlein A."/>
            <person name="Thauer R.K."/>
            <person name="Seedorf H."/>
            <person name="Daniel R."/>
        </authorList>
    </citation>
    <scope>NUCLEOTIDE SEQUENCE [LARGE SCALE GENOMIC DNA]</scope>
    <source>
        <strain evidence="2 3">DH1</strain>
    </source>
</reference>
<accession>A0A1V6N524</accession>
<proteinExistence type="predicted"/>
<dbReference type="InterPro" id="IPR015093">
    <property type="entry name" value="Card1_endonucl_dom"/>
</dbReference>